<proteinExistence type="predicted"/>
<feature type="domain" description="ANTAR" evidence="1">
    <location>
        <begin position="131"/>
        <end position="192"/>
    </location>
</feature>
<reference evidence="2 3" key="1">
    <citation type="submission" date="2014-05" db="EMBL/GenBank/DDBJ databases">
        <title>Cellulosimicrobium funkei U11 genome.</title>
        <authorList>
            <person name="Hu C."/>
            <person name="Gong Y."/>
            <person name="Wan W."/>
            <person name="Jiang M."/>
        </authorList>
    </citation>
    <scope>NUCLEOTIDE SEQUENCE [LARGE SCALE GENOMIC DNA]</scope>
    <source>
        <strain evidence="2 3">U11</strain>
    </source>
</reference>
<dbReference type="Proteomes" id="UP000035265">
    <property type="component" value="Unassembled WGS sequence"/>
</dbReference>
<protein>
    <recommendedName>
        <fullName evidence="1">ANTAR domain-containing protein</fullName>
    </recommendedName>
</protein>
<evidence type="ECO:0000313" key="2">
    <source>
        <dbReference type="EMBL" id="KLN36425.1"/>
    </source>
</evidence>
<dbReference type="SMART" id="SM01012">
    <property type="entry name" value="ANTAR"/>
    <property type="match status" value="1"/>
</dbReference>
<dbReference type="AlphaFoldDB" id="A0A0H2KS87"/>
<dbReference type="GO" id="GO:0003723">
    <property type="term" value="F:RNA binding"/>
    <property type="evidence" value="ECO:0007669"/>
    <property type="project" value="InterPro"/>
</dbReference>
<dbReference type="SUPFAM" id="SSF55785">
    <property type="entry name" value="PYP-like sensor domain (PAS domain)"/>
    <property type="match status" value="1"/>
</dbReference>
<dbReference type="STRING" id="264251.FB00_00820"/>
<dbReference type="EMBL" id="JNBQ01000001">
    <property type="protein sequence ID" value="KLN36425.1"/>
    <property type="molecule type" value="Genomic_DNA"/>
</dbReference>
<sequence length="219" mass="22742">MNGSAGNAVLSTWVASPGAVAAGEFRYYPGTDTWWWSDALVELFGYAPGEVVPTTELLLWHHRATGKDRERTLAAIALAASGEAPVQVQVIQDARGSERAVVVLVDVAWSDPTGVPVARGVVLDVTSVVGVGARAQANEQIGLWAQSHAAIEQAKGVVALAYRMTPDAAFAALRRSSSLANVKVRDLAAAIVAVAQDLPAGADPRPALDRVLGGADQAA</sequence>
<organism evidence="2 3">
    <name type="scientific">Cellulosimicrobium funkei</name>
    <dbReference type="NCBI Taxonomy" id="264251"/>
    <lineage>
        <taxon>Bacteria</taxon>
        <taxon>Bacillati</taxon>
        <taxon>Actinomycetota</taxon>
        <taxon>Actinomycetes</taxon>
        <taxon>Micrococcales</taxon>
        <taxon>Promicromonosporaceae</taxon>
        <taxon>Cellulosimicrobium</taxon>
    </lineage>
</organism>
<dbReference type="InterPro" id="IPR035965">
    <property type="entry name" value="PAS-like_dom_sf"/>
</dbReference>
<dbReference type="PROSITE" id="PS50921">
    <property type="entry name" value="ANTAR"/>
    <property type="match status" value="1"/>
</dbReference>
<dbReference type="Gene3D" id="3.30.450.20">
    <property type="entry name" value="PAS domain"/>
    <property type="match status" value="1"/>
</dbReference>
<dbReference type="InterPro" id="IPR000014">
    <property type="entry name" value="PAS"/>
</dbReference>
<dbReference type="InterPro" id="IPR036388">
    <property type="entry name" value="WH-like_DNA-bd_sf"/>
</dbReference>
<dbReference type="CDD" id="cd00130">
    <property type="entry name" value="PAS"/>
    <property type="match status" value="1"/>
</dbReference>
<keyword evidence="3" id="KW-1185">Reference proteome</keyword>
<dbReference type="PATRIC" id="fig|264251.5.peg.169"/>
<dbReference type="InterPro" id="IPR005561">
    <property type="entry name" value="ANTAR"/>
</dbReference>
<accession>A0A0H2KS87</accession>
<dbReference type="Pfam" id="PF03861">
    <property type="entry name" value="ANTAR"/>
    <property type="match status" value="1"/>
</dbReference>
<dbReference type="RefSeq" id="WP_052877332.1">
    <property type="nucleotide sequence ID" value="NZ_JNBQ01000001.1"/>
</dbReference>
<dbReference type="Gene3D" id="1.10.10.10">
    <property type="entry name" value="Winged helix-like DNA-binding domain superfamily/Winged helix DNA-binding domain"/>
    <property type="match status" value="1"/>
</dbReference>
<evidence type="ECO:0000313" key="3">
    <source>
        <dbReference type="Proteomes" id="UP000035265"/>
    </source>
</evidence>
<name>A0A0H2KS87_9MICO</name>
<evidence type="ECO:0000259" key="1">
    <source>
        <dbReference type="PROSITE" id="PS50921"/>
    </source>
</evidence>
<comment type="caution">
    <text evidence="2">The sequence shown here is derived from an EMBL/GenBank/DDBJ whole genome shotgun (WGS) entry which is preliminary data.</text>
</comment>
<gene>
    <name evidence="2" type="ORF">FB00_00820</name>
</gene>